<keyword evidence="2" id="KW-1185">Reference proteome</keyword>
<evidence type="ECO:0000313" key="1">
    <source>
        <dbReference type="EMBL" id="KAJ3652314.1"/>
    </source>
</evidence>
<protein>
    <submittedName>
        <fullName evidence="1">Uncharacterized protein</fullName>
    </submittedName>
</protein>
<comment type="caution">
    <text evidence="1">The sequence shown here is derived from an EMBL/GenBank/DDBJ whole genome shotgun (WGS) entry which is preliminary data.</text>
</comment>
<accession>A0AA38MDT0</accession>
<evidence type="ECO:0000313" key="2">
    <source>
        <dbReference type="Proteomes" id="UP001168821"/>
    </source>
</evidence>
<gene>
    <name evidence="1" type="ORF">Zmor_018292</name>
</gene>
<organism evidence="1 2">
    <name type="scientific">Zophobas morio</name>
    <dbReference type="NCBI Taxonomy" id="2755281"/>
    <lineage>
        <taxon>Eukaryota</taxon>
        <taxon>Metazoa</taxon>
        <taxon>Ecdysozoa</taxon>
        <taxon>Arthropoda</taxon>
        <taxon>Hexapoda</taxon>
        <taxon>Insecta</taxon>
        <taxon>Pterygota</taxon>
        <taxon>Neoptera</taxon>
        <taxon>Endopterygota</taxon>
        <taxon>Coleoptera</taxon>
        <taxon>Polyphaga</taxon>
        <taxon>Cucujiformia</taxon>
        <taxon>Tenebrionidae</taxon>
        <taxon>Zophobas</taxon>
    </lineage>
</organism>
<dbReference type="Proteomes" id="UP001168821">
    <property type="component" value="Unassembled WGS sequence"/>
</dbReference>
<dbReference type="AlphaFoldDB" id="A0AA38MDT0"/>
<sequence length="170" mass="19166">MEAKFFGLTLKDLKTLIFEFASNNNKKNPFNKEKETAGDKWIQGFLKPNPQISLRPGNTSAARAQAFNKNNIALYFKSLNEVMEKYNFPPENIYNIKESGLSVVQKRPQKILATKGRKQFGALSSAERGQHLTVVCCMNAMGTFVPPAFIFPRKRMKNELMDNAPMGSKA</sequence>
<name>A0AA38MDT0_9CUCU</name>
<dbReference type="EMBL" id="JALNTZ010000005">
    <property type="protein sequence ID" value="KAJ3652314.1"/>
    <property type="molecule type" value="Genomic_DNA"/>
</dbReference>
<proteinExistence type="predicted"/>
<reference evidence="1" key="1">
    <citation type="journal article" date="2023" name="G3 (Bethesda)">
        <title>Whole genome assemblies of Zophobas morio and Tenebrio molitor.</title>
        <authorList>
            <person name="Kaur S."/>
            <person name="Stinson S.A."/>
            <person name="diCenzo G.C."/>
        </authorList>
    </citation>
    <scope>NUCLEOTIDE SEQUENCE</scope>
    <source>
        <strain evidence="1">QUZm001</strain>
    </source>
</reference>